<feature type="transmembrane region" description="Helical" evidence="6">
    <location>
        <begin position="97"/>
        <end position="116"/>
    </location>
</feature>
<dbReference type="GO" id="GO:0015171">
    <property type="term" value="F:amino acid transmembrane transporter activity"/>
    <property type="evidence" value="ECO:0007669"/>
    <property type="project" value="TreeGrafter"/>
</dbReference>
<organism evidence="7 8">
    <name type="scientific">Thermoactinomyces mirandus</name>
    <dbReference type="NCBI Taxonomy" id="2756294"/>
    <lineage>
        <taxon>Bacteria</taxon>
        <taxon>Bacillati</taxon>
        <taxon>Bacillota</taxon>
        <taxon>Bacilli</taxon>
        <taxon>Bacillales</taxon>
        <taxon>Thermoactinomycetaceae</taxon>
        <taxon>Thermoactinomyces</taxon>
    </lineage>
</organism>
<feature type="transmembrane region" description="Helical" evidence="6">
    <location>
        <begin position="68"/>
        <end position="85"/>
    </location>
</feature>
<feature type="transmembrane region" description="Helical" evidence="6">
    <location>
        <begin position="136"/>
        <end position="161"/>
    </location>
</feature>
<evidence type="ECO:0000256" key="2">
    <source>
        <dbReference type="ARBA" id="ARBA00022475"/>
    </source>
</evidence>
<feature type="transmembrane region" description="Helical" evidence="6">
    <location>
        <begin position="6"/>
        <end position="23"/>
    </location>
</feature>
<evidence type="ECO:0000313" key="7">
    <source>
        <dbReference type="EMBL" id="MBA4603352.1"/>
    </source>
</evidence>
<keyword evidence="5 6" id="KW-0472">Membrane</keyword>
<feature type="transmembrane region" description="Helical" evidence="6">
    <location>
        <begin position="173"/>
        <end position="193"/>
    </location>
</feature>
<proteinExistence type="predicted"/>
<evidence type="ECO:0000256" key="1">
    <source>
        <dbReference type="ARBA" id="ARBA00004651"/>
    </source>
</evidence>
<dbReference type="Proteomes" id="UP000538292">
    <property type="component" value="Unassembled WGS sequence"/>
</dbReference>
<reference evidence="7 8" key="1">
    <citation type="submission" date="2020-07" db="EMBL/GenBank/DDBJ databases">
        <title>Thermoactinomyces phylogeny.</title>
        <authorList>
            <person name="Dunlap C."/>
        </authorList>
    </citation>
    <scope>NUCLEOTIDE SEQUENCE [LARGE SCALE GENOMIC DNA]</scope>
    <source>
        <strain evidence="7 8">AMNI-1</strain>
    </source>
</reference>
<comment type="subcellular location">
    <subcellularLocation>
        <location evidence="1">Cell membrane</location>
        <topology evidence="1">Multi-pass membrane protein</topology>
    </subcellularLocation>
</comment>
<evidence type="ECO:0000256" key="6">
    <source>
        <dbReference type="SAM" id="Phobius"/>
    </source>
</evidence>
<keyword evidence="3 6" id="KW-0812">Transmembrane</keyword>
<keyword evidence="4 6" id="KW-1133">Transmembrane helix</keyword>
<feature type="transmembrane region" description="Helical" evidence="6">
    <location>
        <begin position="35"/>
        <end position="56"/>
    </location>
</feature>
<dbReference type="AlphaFoldDB" id="A0A7W2ASF0"/>
<dbReference type="InterPro" id="IPR001123">
    <property type="entry name" value="LeuE-type"/>
</dbReference>
<dbReference type="PANTHER" id="PTHR30086">
    <property type="entry name" value="ARGININE EXPORTER PROTEIN ARGO"/>
    <property type="match status" value="1"/>
</dbReference>
<evidence type="ECO:0000256" key="3">
    <source>
        <dbReference type="ARBA" id="ARBA00022692"/>
    </source>
</evidence>
<sequence length="198" mass="22310">METWLGYFLLGFALSTPICPVNIEMIRQGAANGFFYSWLVGLGDVISNLLMIGIIFYGFSNWFSNPEYLSVIAITSGCYLIYLGMTNLKADLSISQLIGPFILLGKGFVLGLTNPIDFLSWLGVYSTIQHLPLSFFITAVLYLLIGCGMWNLVLSLSVSWCRRYLKPEFIRKFHVVSGLILCAYGIFFAWYGLKLLFE</sequence>
<dbReference type="EMBL" id="JACEOL010000048">
    <property type="protein sequence ID" value="MBA4603352.1"/>
    <property type="molecule type" value="Genomic_DNA"/>
</dbReference>
<gene>
    <name evidence="7" type="ORF">H2C83_13680</name>
</gene>
<dbReference type="RefSeq" id="WP_181741812.1">
    <property type="nucleotide sequence ID" value="NZ_JACEOL010000048.1"/>
</dbReference>
<keyword evidence="8" id="KW-1185">Reference proteome</keyword>
<dbReference type="Pfam" id="PF01810">
    <property type="entry name" value="LysE"/>
    <property type="match status" value="1"/>
</dbReference>
<name>A0A7W2ASF0_9BACL</name>
<accession>A0A7W2ASF0</accession>
<comment type="caution">
    <text evidence="7">The sequence shown here is derived from an EMBL/GenBank/DDBJ whole genome shotgun (WGS) entry which is preliminary data.</text>
</comment>
<evidence type="ECO:0000256" key="5">
    <source>
        <dbReference type="ARBA" id="ARBA00023136"/>
    </source>
</evidence>
<evidence type="ECO:0000313" key="8">
    <source>
        <dbReference type="Proteomes" id="UP000538292"/>
    </source>
</evidence>
<dbReference type="GO" id="GO:0005886">
    <property type="term" value="C:plasma membrane"/>
    <property type="evidence" value="ECO:0007669"/>
    <property type="project" value="UniProtKB-SubCell"/>
</dbReference>
<keyword evidence="2" id="KW-1003">Cell membrane</keyword>
<dbReference type="PANTHER" id="PTHR30086:SF6">
    <property type="entry name" value="AMINO ACID EFFLUX PROTEIN YCGF-RELATED"/>
    <property type="match status" value="1"/>
</dbReference>
<evidence type="ECO:0000256" key="4">
    <source>
        <dbReference type="ARBA" id="ARBA00022989"/>
    </source>
</evidence>
<protein>
    <submittedName>
        <fullName evidence="7">LysE family transporter</fullName>
    </submittedName>
</protein>